<name>A0A921T562_9BACL</name>
<dbReference type="PROSITE" id="PS51671">
    <property type="entry name" value="ACT"/>
    <property type="match status" value="1"/>
</dbReference>
<dbReference type="InterPro" id="IPR045865">
    <property type="entry name" value="ACT-like_dom_sf"/>
</dbReference>
<dbReference type="Pfam" id="PF01842">
    <property type="entry name" value="ACT"/>
    <property type="match status" value="1"/>
</dbReference>
<organism evidence="2 3">
    <name type="scientific">Metalysinibacillus jejuensis</name>
    <dbReference type="NCBI Taxonomy" id="914327"/>
    <lineage>
        <taxon>Bacteria</taxon>
        <taxon>Bacillati</taxon>
        <taxon>Bacillota</taxon>
        <taxon>Bacilli</taxon>
        <taxon>Bacillales</taxon>
        <taxon>Caryophanaceae</taxon>
        <taxon>Metalysinibacillus</taxon>
    </lineage>
</organism>
<sequence length="98" mass="10495">TLLNGLGARIVKVEDYVVDVTPEGHLLYIRNTDKPGAIGRVATKLAEKDINIATMQVGRAQVGGKAVMMLSVDNEVTADDLTFVAELTNIDEVKAISL</sequence>
<comment type="caution">
    <text evidence="2">The sequence shown here is derived from an EMBL/GenBank/DDBJ whole genome shotgun (WGS) entry which is preliminary data.</text>
</comment>
<feature type="domain" description="ACT" evidence="1">
    <location>
        <begin position="26"/>
        <end position="98"/>
    </location>
</feature>
<evidence type="ECO:0000259" key="1">
    <source>
        <dbReference type="PROSITE" id="PS51671"/>
    </source>
</evidence>
<dbReference type="AlphaFoldDB" id="A0A921T562"/>
<reference evidence="2" key="1">
    <citation type="journal article" date="2021" name="PeerJ">
        <title>Extensive microbial diversity within the chicken gut microbiome revealed by metagenomics and culture.</title>
        <authorList>
            <person name="Gilroy R."/>
            <person name="Ravi A."/>
            <person name="Getino M."/>
            <person name="Pursley I."/>
            <person name="Horton D.L."/>
            <person name="Alikhan N.F."/>
            <person name="Baker D."/>
            <person name="Gharbi K."/>
            <person name="Hall N."/>
            <person name="Watson M."/>
            <person name="Adriaenssens E.M."/>
            <person name="Foster-Nyarko E."/>
            <person name="Jarju S."/>
            <person name="Secka A."/>
            <person name="Antonio M."/>
            <person name="Oren A."/>
            <person name="Chaudhuri R.R."/>
            <person name="La Ragione R."/>
            <person name="Hildebrand F."/>
            <person name="Pallen M.J."/>
        </authorList>
    </citation>
    <scope>NUCLEOTIDE SEQUENCE</scope>
    <source>
        <strain evidence="2">CHK160-4876</strain>
    </source>
</reference>
<dbReference type="SUPFAM" id="SSF55021">
    <property type="entry name" value="ACT-like"/>
    <property type="match status" value="1"/>
</dbReference>
<dbReference type="InterPro" id="IPR002912">
    <property type="entry name" value="ACT_dom"/>
</dbReference>
<evidence type="ECO:0000313" key="2">
    <source>
        <dbReference type="EMBL" id="HJH10699.1"/>
    </source>
</evidence>
<feature type="non-terminal residue" evidence="2">
    <location>
        <position position="1"/>
    </location>
</feature>
<accession>A0A921T562</accession>
<evidence type="ECO:0000313" key="3">
    <source>
        <dbReference type="Proteomes" id="UP000700212"/>
    </source>
</evidence>
<reference evidence="2" key="2">
    <citation type="submission" date="2021-09" db="EMBL/GenBank/DDBJ databases">
        <authorList>
            <person name="Gilroy R."/>
        </authorList>
    </citation>
    <scope>NUCLEOTIDE SEQUENCE</scope>
    <source>
        <strain evidence="2">CHK160-4876</strain>
    </source>
</reference>
<dbReference type="FunFam" id="3.30.70.260:FF:000008">
    <property type="entry name" value="D-3-phosphoglycerate dehydrogenase, chloroplastic"/>
    <property type="match status" value="1"/>
</dbReference>
<dbReference type="CDD" id="cd04902">
    <property type="entry name" value="ACT_3PGDH-xct"/>
    <property type="match status" value="1"/>
</dbReference>
<dbReference type="Gene3D" id="3.30.70.260">
    <property type="match status" value="1"/>
</dbReference>
<dbReference type="Proteomes" id="UP000700212">
    <property type="component" value="Unassembled WGS sequence"/>
</dbReference>
<proteinExistence type="predicted"/>
<gene>
    <name evidence="2" type="ORF">K8V30_03215</name>
</gene>
<protein>
    <submittedName>
        <fullName evidence="2">ACT domain-containing protein</fullName>
    </submittedName>
</protein>
<dbReference type="EMBL" id="DYTV01000040">
    <property type="protein sequence ID" value="HJH10699.1"/>
    <property type="molecule type" value="Genomic_DNA"/>
</dbReference>